<accession>A0A832MJ12</accession>
<organism evidence="2">
    <name type="scientific">Eiseniibacteriota bacterium</name>
    <dbReference type="NCBI Taxonomy" id="2212470"/>
    <lineage>
        <taxon>Bacteria</taxon>
        <taxon>Candidatus Eiseniibacteriota</taxon>
    </lineage>
</organism>
<dbReference type="InterPro" id="IPR011964">
    <property type="entry name" value="YVTN_b-propeller_repeat"/>
</dbReference>
<comment type="caution">
    <text evidence="2">The sequence shown here is derived from an EMBL/GenBank/DDBJ whole genome shotgun (WGS) entry which is preliminary data.</text>
</comment>
<dbReference type="NCBIfam" id="TIGR02276">
    <property type="entry name" value="beta_rpt_yvtn"/>
    <property type="match status" value="1"/>
</dbReference>
<gene>
    <name evidence="2" type="ORF">ENR23_02890</name>
</gene>
<sequence length="256" mass="27080">MLDLERRGVAATWDLGPYRSPHGIATSRDGALLWVTCEGNRAVLELDARDGRVLRAWETGQEVSHMLAPTPDERKLYVANIRSGSVTVVDRASGAVRSIATGAGAEGVDVTPDGREAWVTNRGANTITVLDTRTDSVVATLPSGGEFPIRIKFTPDGAQAWVSNARSNAVAVFDVRARAPLGTIAVGAMPVGIQMSPDGARAFVANTNDDRVTELDVASRAVLRTFSSGREPDGMMWAPPVTKNATPAKAGSKKST</sequence>
<reference evidence="2" key="1">
    <citation type="journal article" date="2020" name="mSystems">
        <title>Genome- and Community-Level Interaction Insights into Carbon Utilization and Element Cycling Functions of Hydrothermarchaeota in Hydrothermal Sediment.</title>
        <authorList>
            <person name="Zhou Z."/>
            <person name="Liu Y."/>
            <person name="Xu W."/>
            <person name="Pan J."/>
            <person name="Luo Z.H."/>
            <person name="Li M."/>
        </authorList>
    </citation>
    <scope>NUCLEOTIDE SEQUENCE [LARGE SCALE GENOMIC DNA]</scope>
    <source>
        <strain evidence="2">SpSt-381</strain>
    </source>
</reference>
<dbReference type="PANTHER" id="PTHR47197:SF3">
    <property type="entry name" value="DIHYDRO-HEME D1 DEHYDROGENASE"/>
    <property type="match status" value="1"/>
</dbReference>
<proteinExistence type="predicted"/>
<protein>
    <recommendedName>
        <fullName evidence="3">YncE family protein</fullName>
    </recommendedName>
</protein>
<dbReference type="SUPFAM" id="SSF50974">
    <property type="entry name" value="Nitrous oxide reductase, N-terminal domain"/>
    <property type="match status" value="1"/>
</dbReference>
<evidence type="ECO:0008006" key="3">
    <source>
        <dbReference type="Google" id="ProtNLM"/>
    </source>
</evidence>
<dbReference type="Pfam" id="PF24684">
    <property type="entry name" value="Vgb_lyase"/>
    <property type="match status" value="1"/>
</dbReference>
<dbReference type="EMBL" id="DSQF01000004">
    <property type="protein sequence ID" value="HGZ42367.1"/>
    <property type="molecule type" value="Genomic_DNA"/>
</dbReference>
<dbReference type="InterPro" id="IPR011045">
    <property type="entry name" value="N2O_reductase_N"/>
</dbReference>
<dbReference type="Gene3D" id="2.130.10.10">
    <property type="entry name" value="YVTN repeat-like/Quinoprotein amine dehydrogenase"/>
    <property type="match status" value="2"/>
</dbReference>
<dbReference type="AlphaFoldDB" id="A0A832MJ12"/>
<dbReference type="InterPro" id="IPR015943">
    <property type="entry name" value="WD40/YVTN_repeat-like_dom_sf"/>
</dbReference>
<feature type="region of interest" description="Disordered" evidence="1">
    <location>
        <begin position="233"/>
        <end position="256"/>
    </location>
</feature>
<name>A0A832MJ12_UNCEI</name>
<evidence type="ECO:0000313" key="2">
    <source>
        <dbReference type="EMBL" id="HGZ42367.1"/>
    </source>
</evidence>
<dbReference type="InterPro" id="IPR051200">
    <property type="entry name" value="Host-pathogen_enzymatic-act"/>
</dbReference>
<dbReference type="PANTHER" id="PTHR47197">
    <property type="entry name" value="PROTEIN NIRF"/>
    <property type="match status" value="1"/>
</dbReference>
<evidence type="ECO:0000256" key="1">
    <source>
        <dbReference type="SAM" id="MobiDB-lite"/>
    </source>
</evidence>